<evidence type="ECO:0000259" key="1">
    <source>
        <dbReference type="PROSITE" id="PS51468"/>
    </source>
</evidence>
<accession>A0AA88XU33</accession>
<sequence length="168" mass="18940">MIEVFENIICDNFEHKIFSVSLKEIKTEVSIKEFIANVESKLEYFNRGPVAVEAEFVFPLDSKTAVYNFEAEINGRHIVAECQEQAEAIETYKDAIDSGHSAMLLSEEGNAGDVFKLRLGNLDAHSKAVLTFSYVVELDVEVHGSVRFTLPTVLCPRYTPGKYECTMY</sequence>
<protein>
    <recommendedName>
        <fullName evidence="1">VIT domain-containing protein</fullName>
    </recommendedName>
</protein>
<dbReference type="EMBL" id="VSWD01000011">
    <property type="protein sequence ID" value="KAK3087546.1"/>
    <property type="molecule type" value="Genomic_DNA"/>
</dbReference>
<dbReference type="InterPro" id="IPR013694">
    <property type="entry name" value="VIT"/>
</dbReference>
<reference evidence="2" key="1">
    <citation type="submission" date="2019-08" db="EMBL/GenBank/DDBJ databases">
        <title>The improved chromosome-level genome for the pearl oyster Pinctada fucata martensii using PacBio sequencing and Hi-C.</title>
        <authorList>
            <person name="Zheng Z."/>
        </authorList>
    </citation>
    <scope>NUCLEOTIDE SEQUENCE</scope>
    <source>
        <strain evidence="2">ZZ-2019</strain>
        <tissue evidence="2">Adductor muscle</tissue>
    </source>
</reference>
<gene>
    <name evidence="2" type="ORF">FSP39_007384</name>
</gene>
<dbReference type="PROSITE" id="PS51468">
    <property type="entry name" value="VIT"/>
    <property type="match status" value="1"/>
</dbReference>
<keyword evidence="3" id="KW-1185">Reference proteome</keyword>
<evidence type="ECO:0000313" key="3">
    <source>
        <dbReference type="Proteomes" id="UP001186944"/>
    </source>
</evidence>
<name>A0AA88XU33_PINIB</name>
<dbReference type="AlphaFoldDB" id="A0AA88XU33"/>
<feature type="domain" description="VIT" evidence="1">
    <location>
        <begin position="6"/>
        <end position="136"/>
    </location>
</feature>
<comment type="caution">
    <text evidence="2">The sequence shown here is derived from an EMBL/GenBank/DDBJ whole genome shotgun (WGS) entry which is preliminary data.</text>
</comment>
<proteinExistence type="predicted"/>
<dbReference type="PANTHER" id="PTHR45737:SF6">
    <property type="entry name" value="VON WILLEBRAND FACTOR A DOMAIN-CONTAINING PROTEIN 5A"/>
    <property type="match status" value="1"/>
</dbReference>
<organism evidence="2 3">
    <name type="scientific">Pinctada imbricata</name>
    <name type="common">Atlantic pearl-oyster</name>
    <name type="synonym">Pinctada martensii</name>
    <dbReference type="NCBI Taxonomy" id="66713"/>
    <lineage>
        <taxon>Eukaryota</taxon>
        <taxon>Metazoa</taxon>
        <taxon>Spiralia</taxon>
        <taxon>Lophotrochozoa</taxon>
        <taxon>Mollusca</taxon>
        <taxon>Bivalvia</taxon>
        <taxon>Autobranchia</taxon>
        <taxon>Pteriomorphia</taxon>
        <taxon>Pterioida</taxon>
        <taxon>Pterioidea</taxon>
        <taxon>Pteriidae</taxon>
        <taxon>Pinctada</taxon>
    </lineage>
</organism>
<dbReference type="Proteomes" id="UP001186944">
    <property type="component" value="Unassembled WGS sequence"/>
</dbReference>
<dbReference type="SMART" id="SM00609">
    <property type="entry name" value="VIT"/>
    <property type="match status" value="1"/>
</dbReference>
<dbReference type="PANTHER" id="PTHR45737">
    <property type="entry name" value="VON WILLEBRAND FACTOR A DOMAIN-CONTAINING PROTEIN 5A"/>
    <property type="match status" value="1"/>
</dbReference>
<evidence type="ECO:0000313" key="2">
    <source>
        <dbReference type="EMBL" id="KAK3087546.1"/>
    </source>
</evidence>
<dbReference type="Pfam" id="PF08487">
    <property type="entry name" value="VIT"/>
    <property type="match status" value="1"/>
</dbReference>